<evidence type="ECO:0000313" key="2">
    <source>
        <dbReference type="EMBL" id="KAK7684595.1"/>
    </source>
</evidence>
<reference evidence="2 3" key="1">
    <citation type="submission" date="2022-09" db="EMBL/GenBank/DDBJ databases">
        <authorList>
            <person name="Palmer J.M."/>
        </authorList>
    </citation>
    <scope>NUCLEOTIDE SEQUENCE [LARGE SCALE GENOMIC DNA]</scope>
    <source>
        <strain evidence="2 3">DSM 7382</strain>
    </source>
</reference>
<evidence type="ECO:0000313" key="3">
    <source>
        <dbReference type="Proteomes" id="UP001385951"/>
    </source>
</evidence>
<dbReference type="Gene3D" id="1.10.238.10">
    <property type="entry name" value="EF-hand"/>
    <property type="match status" value="1"/>
</dbReference>
<dbReference type="EMBL" id="JASBNA010000024">
    <property type="protein sequence ID" value="KAK7684595.1"/>
    <property type="molecule type" value="Genomic_DNA"/>
</dbReference>
<name>A0AAW0G6I4_9APHY</name>
<evidence type="ECO:0000256" key="1">
    <source>
        <dbReference type="SAM" id="MobiDB-lite"/>
    </source>
</evidence>
<comment type="caution">
    <text evidence="2">The sequence shown here is derived from an EMBL/GenBank/DDBJ whole genome shotgun (WGS) entry which is preliminary data.</text>
</comment>
<proteinExistence type="predicted"/>
<sequence length="376" mass="42958">MDFVAFKKFMAQICDWVELEHDDRETQGEDFLQRLFTHWDSEGKGNLKLSDLVFGLNKLVDSDLMTSMSNFFELYDVDNKGRIDREGILKISEDLLYITTPWKDGVLLDSITQTAIENDIADIVYKRQQEQGSNSAKDEIDLPTEVDLDKQKLENQQIERYLSAASTFIQRAFEYAQPEDEEVLIKELAIDNKISHNAALNPNTPVFVNLPTFRMVILADETYELLFSKTLRHSIHLDKPLDSDFSTIRNLRDMFDGMFADGRDIAKRVRRRMDSAATTLNNNSVGSDNASLKSSKSKAQEAEEEERDDDFGVIDIDQNDKDLILGAEAQVLTDPVNNSPAGQKELRRFHNAESKIKSDQDVDSSHIEQNLIEFET</sequence>
<dbReference type="InterPro" id="IPR011992">
    <property type="entry name" value="EF-hand-dom_pair"/>
</dbReference>
<gene>
    <name evidence="2" type="ORF">QCA50_012175</name>
</gene>
<keyword evidence="3" id="KW-1185">Reference proteome</keyword>
<dbReference type="Proteomes" id="UP001385951">
    <property type="component" value="Unassembled WGS sequence"/>
</dbReference>
<accession>A0AAW0G6I4</accession>
<feature type="region of interest" description="Disordered" evidence="1">
    <location>
        <begin position="276"/>
        <end position="309"/>
    </location>
</feature>
<dbReference type="SUPFAM" id="SSF47473">
    <property type="entry name" value="EF-hand"/>
    <property type="match status" value="1"/>
</dbReference>
<organism evidence="2 3">
    <name type="scientific">Cerrena zonata</name>
    <dbReference type="NCBI Taxonomy" id="2478898"/>
    <lineage>
        <taxon>Eukaryota</taxon>
        <taxon>Fungi</taxon>
        <taxon>Dikarya</taxon>
        <taxon>Basidiomycota</taxon>
        <taxon>Agaricomycotina</taxon>
        <taxon>Agaricomycetes</taxon>
        <taxon>Polyporales</taxon>
        <taxon>Cerrenaceae</taxon>
        <taxon>Cerrena</taxon>
    </lineage>
</organism>
<dbReference type="AlphaFoldDB" id="A0AAW0G6I4"/>
<feature type="compositionally biased region" description="Polar residues" evidence="1">
    <location>
        <begin position="276"/>
        <end position="289"/>
    </location>
</feature>
<protein>
    <submittedName>
        <fullName evidence="2">Uncharacterized protein</fullName>
    </submittedName>
</protein>